<dbReference type="Proteomes" id="UP001348492">
    <property type="component" value="Chromosome"/>
</dbReference>
<dbReference type="Pfam" id="PF00672">
    <property type="entry name" value="HAMP"/>
    <property type="match status" value="1"/>
</dbReference>
<evidence type="ECO:0000313" key="8">
    <source>
        <dbReference type="EMBL" id="WWD82789.1"/>
    </source>
</evidence>
<dbReference type="InterPro" id="IPR051310">
    <property type="entry name" value="MCP_chemotaxis"/>
</dbReference>
<name>A0ABZ2ETE2_9FIRM</name>
<dbReference type="PROSITE" id="PS50111">
    <property type="entry name" value="CHEMOTAXIS_TRANSDUC_2"/>
    <property type="match status" value="1"/>
</dbReference>
<evidence type="ECO:0000259" key="6">
    <source>
        <dbReference type="PROSITE" id="PS50111"/>
    </source>
</evidence>
<dbReference type="EMBL" id="CP117523">
    <property type="protein sequence ID" value="WWD82789.1"/>
    <property type="molecule type" value="Genomic_DNA"/>
</dbReference>
<evidence type="ECO:0000256" key="3">
    <source>
        <dbReference type="PROSITE-ProRule" id="PRU00284"/>
    </source>
</evidence>
<gene>
    <name evidence="8" type="ORF">TEGL_11840</name>
</gene>
<dbReference type="CDD" id="cd11386">
    <property type="entry name" value="MCP_signal"/>
    <property type="match status" value="1"/>
</dbReference>
<dbReference type="PANTHER" id="PTHR43531">
    <property type="entry name" value="PROTEIN ICFG"/>
    <property type="match status" value="1"/>
</dbReference>
<keyword evidence="3" id="KW-0807">Transducer</keyword>
<keyword evidence="5" id="KW-0472">Membrane</keyword>
<dbReference type="RefSeq" id="WP_018589241.1">
    <property type="nucleotide sequence ID" value="NZ_CP117523.1"/>
</dbReference>
<dbReference type="SUPFAM" id="SSF58104">
    <property type="entry name" value="Methyl-accepting chemotaxis protein (MCP) signaling domain"/>
    <property type="match status" value="1"/>
</dbReference>
<dbReference type="PRINTS" id="PR00260">
    <property type="entry name" value="CHEMTRNSDUCR"/>
</dbReference>
<dbReference type="SMART" id="SM00304">
    <property type="entry name" value="HAMP"/>
    <property type="match status" value="1"/>
</dbReference>
<keyword evidence="9" id="KW-1185">Reference proteome</keyword>
<protein>
    <recommendedName>
        <fullName evidence="10">Methyl-accepting chemotaxis protein signaling domain protein</fullName>
    </recommendedName>
</protein>
<feature type="domain" description="HAMP" evidence="7">
    <location>
        <begin position="214"/>
        <end position="266"/>
    </location>
</feature>
<reference evidence="8 9" key="1">
    <citation type="journal article" date="2023" name="PLoS ONE">
        <title>Genome-based metabolic and phylogenomic analysis of three Terrisporobacter species.</title>
        <authorList>
            <person name="Boer T."/>
            <person name="Bengelsdorf F.R."/>
            <person name="Bomeke M."/>
            <person name="Daniel R."/>
            <person name="Poehlein A."/>
        </authorList>
    </citation>
    <scope>NUCLEOTIDE SEQUENCE [LARGE SCALE GENOMIC DNA]</scope>
    <source>
        <strain evidence="8 9">DSM 1288</strain>
    </source>
</reference>
<feature type="transmembrane region" description="Helical" evidence="5">
    <location>
        <begin position="191"/>
        <end position="210"/>
    </location>
</feature>
<evidence type="ECO:0000256" key="5">
    <source>
        <dbReference type="SAM" id="Phobius"/>
    </source>
</evidence>
<dbReference type="PANTHER" id="PTHR43531:SF11">
    <property type="entry name" value="METHYL-ACCEPTING CHEMOTAXIS PROTEIN 3"/>
    <property type="match status" value="1"/>
</dbReference>
<dbReference type="Gene3D" id="6.10.340.10">
    <property type="match status" value="1"/>
</dbReference>
<dbReference type="SMART" id="SM00283">
    <property type="entry name" value="MA"/>
    <property type="match status" value="1"/>
</dbReference>
<evidence type="ECO:0000256" key="4">
    <source>
        <dbReference type="SAM" id="Coils"/>
    </source>
</evidence>
<comment type="similarity">
    <text evidence="2">Belongs to the methyl-accepting chemotaxis (MCP) protein family.</text>
</comment>
<evidence type="ECO:0000256" key="2">
    <source>
        <dbReference type="ARBA" id="ARBA00029447"/>
    </source>
</evidence>
<dbReference type="InterPro" id="IPR004089">
    <property type="entry name" value="MCPsignal_dom"/>
</dbReference>
<keyword evidence="4" id="KW-0175">Coiled coil</keyword>
<accession>A0ABZ2ETE2</accession>
<feature type="domain" description="Methyl-accepting transducer" evidence="6">
    <location>
        <begin position="316"/>
        <end position="545"/>
    </location>
</feature>
<dbReference type="Gene3D" id="1.10.287.950">
    <property type="entry name" value="Methyl-accepting chemotaxis protein"/>
    <property type="match status" value="1"/>
</dbReference>
<keyword evidence="1" id="KW-0145">Chemotaxis</keyword>
<dbReference type="PROSITE" id="PS50885">
    <property type="entry name" value="HAMP"/>
    <property type="match status" value="1"/>
</dbReference>
<organism evidence="8 9">
    <name type="scientific">Terrisporobacter glycolicus ATCC 14880 = DSM 1288</name>
    <dbReference type="NCBI Taxonomy" id="1121315"/>
    <lineage>
        <taxon>Bacteria</taxon>
        <taxon>Bacillati</taxon>
        <taxon>Bacillota</taxon>
        <taxon>Clostridia</taxon>
        <taxon>Peptostreptococcales</taxon>
        <taxon>Peptostreptococcaceae</taxon>
        <taxon>Terrisporobacter</taxon>
    </lineage>
</organism>
<feature type="coiled-coil region" evidence="4">
    <location>
        <begin position="109"/>
        <end position="140"/>
    </location>
</feature>
<keyword evidence="5" id="KW-0812">Transmembrane</keyword>
<evidence type="ECO:0000256" key="1">
    <source>
        <dbReference type="ARBA" id="ARBA00022500"/>
    </source>
</evidence>
<proteinExistence type="inferred from homology"/>
<dbReference type="InterPro" id="IPR003660">
    <property type="entry name" value="HAMP_dom"/>
</dbReference>
<keyword evidence="5" id="KW-1133">Transmembrane helix</keyword>
<dbReference type="InterPro" id="IPR004090">
    <property type="entry name" value="Chemotax_Me-accpt_rcpt"/>
</dbReference>
<evidence type="ECO:0008006" key="10">
    <source>
        <dbReference type="Google" id="ProtNLM"/>
    </source>
</evidence>
<dbReference type="Pfam" id="PF00015">
    <property type="entry name" value="MCPsignal"/>
    <property type="match status" value="1"/>
</dbReference>
<sequence length="585" mass="64155">MKQFNLKEMKIGKRLGMAFAIVLIMSTLASLYTLNNLKKAGEMSHNIYTGPYQLTNQTMGIRRDLVSISRQINRAFALKEHEEPRKIILSDFESISKRIGIINDIPTTNDLIKEDMKKLEKEINLVKEEYEEIYKETKKEKFSGSLSDIDLSEYTALFDSCTQTSVEVYDDAERAAKEYDSMVSSSVKKSGTIALLLSLTAIGIGIVVCIRITKRIKEPIEEIELAANKMAEGDFNIDITYESEDELGVLSESMRKMSKEINVVIEDAVNILNEVSAGNFNIEPQVEYIGVFSYIENSLNKITNELSDTMSQIHAASQEVETASEQVASGAQMLSQGTTEQAGSIEELSATIVDISNKIKNTAKNAGDANELSISAGNEVEEGNGKMKEMVNAMEKISFTSNEIGRIIKTIDDIAFQTNILALNAAVEAARAGEAGKGFAVVADEVRNLAAKSAEAAKNTATLIENSIKAVDNGSLIVDNTAESLQRIIDKIYQVIVLIDDIAKASDEESNAINQVTLGLEQISEVVQTNSATSEESAAASEELSGQAQLLKSLIERFELKGDSNFQDTINFEDNLNSNNNSINF</sequence>
<evidence type="ECO:0000259" key="7">
    <source>
        <dbReference type="PROSITE" id="PS50885"/>
    </source>
</evidence>
<evidence type="ECO:0000313" key="9">
    <source>
        <dbReference type="Proteomes" id="UP001348492"/>
    </source>
</evidence>
<dbReference type="CDD" id="cd06225">
    <property type="entry name" value="HAMP"/>
    <property type="match status" value="1"/>
</dbReference>